<sequence>MLPWPRRYFRVHDAVKTLRVRTPRCLEVWRSRRVGPHSGLATGLVSTLLVLPGLAAERAFTRGLLESMGNIYIDSL</sequence>
<protein>
    <submittedName>
        <fullName evidence="1">Uncharacterized protein</fullName>
    </submittedName>
</protein>
<dbReference type="EMBL" id="JANPWB010000010">
    <property type="protein sequence ID" value="KAJ1134582.1"/>
    <property type="molecule type" value="Genomic_DNA"/>
</dbReference>
<gene>
    <name evidence="1" type="ORF">NDU88_001033</name>
</gene>
<name>A0AAV7Q5V4_PLEWA</name>
<comment type="caution">
    <text evidence="1">The sequence shown here is derived from an EMBL/GenBank/DDBJ whole genome shotgun (WGS) entry which is preliminary data.</text>
</comment>
<evidence type="ECO:0000313" key="2">
    <source>
        <dbReference type="Proteomes" id="UP001066276"/>
    </source>
</evidence>
<reference evidence="1" key="1">
    <citation type="journal article" date="2022" name="bioRxiv">
        <title>Sequencing and chromosome-scale assembly of the giantPleurodeles waltlgenome.</title>
        <authorList>
            <person name="Brown T."/>
            <person name="Elewa A."/>
            <person name="Iarovenko S."/>
            <person name="Subramanian E."/>
            <person name="Araus A.J."/>
            <person name="Petzold A."/>
            <person name="Susuki M."/>
            <person name="Suzuki K.-i.T."/>
            <person name="Hayashi T."/>
            <person name="Toyoda A."/>
            <person name="Oliveira C."/>
            <person name="Osipova E."/>
            <person name="Leigh N.D."/>
            <person name="Simon A."/>
            <person name="Yun M.H."/>
        </authorList>
    </citation>
    <scope>NUCLEOTIDE SEQUENCE</scope>
    <source>
        <strain evidence="1">20211129_DDA</strain>
        <tissue evidence="1">Liver</tissue>
    </source>
</reference>
<evidence type="ECO:0000313" key="1">
    <source>
        <dbReference type="EMBL" id="KAJ1134582.1"/>
    </source>
</evidence>
<proteinExistence type="predicted"/>
<accession>A0AAV7Q5V4</accession>
<keyword evidence="2" id="KW-1185">Reference proteome</keyword>
<dbReference type="Proteomes" id="UP001066276">
    <property type="component" value="Chromosome 6"/>
</dbReference>
<organism evidence="1 2">
    <name type="scientific">Pleurodeles waltl</name>
    <name type="common">Iberian ribbed newt</name>
    <dbReference type="NCBI Taxonomy" id="8319"/>
    <lineage>
        <taxon>Eukaryota</taxon>
        <taxon>Metazoa</taxon>
        <taxon>Chordata</taxon>
        <taxon>Craniata</taxon>
        <taxon>Vertebrata</taxon>
        <taxon>Euteleostomi</taxon>
        <taxon>Amphibia</taxon>
        <taxon>Batrachia</taxon>
        <taxon>Caudata</taxon>
        <taxon>Salamandroidea</taxon>
        <taxon>Salamandridae</taxon>
        <taxon>Pleurodelinae</taxon>
        <taxon>Pleurodeles</taxon>
    </lineage>
</organism>
<dbReference type="AlphaFoldDB" id="A0AAV7Q5V4"/>